<dbReference type="AlphaFoldDB" id="A0AAE3NIV3"/>
<name>A0AAE3NIV3_RALSL</name>
<evidence type="ECO:0000313" key="1">
    <source>
        <dbReference type="EMBL" id="MDB0523997.1"/>
    </source>
</evidence>
<evidence type="ECO:0000313" key="2">
    <source>
        <dbReference type="Proteomes" id="UP001143674"/>
    </source>
</evidence>
<gene>
    <name evidence="1" type="ORF">LBW55_20535</name>
</gene>
<dbReference type="RefSeq" id="WP_039564897.1">
    <property type="nucleotide sequence ID" value="NZ_CP088237.1"/>
</dbReference>
<organism evidence="1 2">
    <name type="scientific">Ralstonia solanacearum</name>
    <name type="common">Pseudomonas solanacearum</name>
    <dbReference type="NCBI Taxonomy" id="305"/>
    <lineage>
        <taxon>Bacteria</taxon>
        <taxon>Pseudomonadati</taxon>
        <taxon>Pseudomonadota</taxon>
        <taxon>Betaproteobacteria</taxon>
        <taxon>Burkholderiales</taxon>
        <taxon>Burkholderiaceae</taxon>
        <taxon>Ralstonia</taxon>
        <taxon>Ralstonia solanacearum species complex</taxon>
    </lineage>
</organism>
<proteinExistence type="predicted"/>
<reference evidence="1" key="1">
    <citation type="submission" date="2021-09" db="EMBL/GenBank/DDBJ databases">
        <title>Genomic analysis of Ralstonia spp.</title>
        <authorList>
            <person name="Aburjaile F."/>
            <person name="Ariute J.C."/>
            <person name="Pais A.K.L."/>
            <person name="Albuquerque G.M.R."/>
            <person name="Silva A.M.F."/>
            <person name="Brenig B."/>
            <person name="Azevedo V."/>
            <person name="Matiuzzi M."/>
            <person name="Ramos R."/>
            <person name="Goes-Neto A."/>
            <person name="Soares S."/>
            <person name="Iseppon A.M.B."/>
            <person name="Souza E."/>
            <person name="Gama M."/>
        </authorList>
    </citation>
    <scope>NUCLEOTIDE SEQUENCE</scope>
    <source>
        <strain evidence="1">B4</strain>
    </source>
</reference>
<dbReference type="EMBL" id="JAIVEX010000011">
    <property type="protein sequence ID" value="MDB0523997.1"/>
    <property type="molecule type" value="Genomic_DNA"/>
</dbReference>
<comment type="caution">
    <text evidence="1">The sequence shown here is derived from an EMBL/GenBank/DDBJ whole genome shotgun (WGS) entry which is preliminary data.</text>
</comment>
<sequence length="119" mass="13095">MFTKEDEIWNRAALDGGGQNPSEGDVNLASALLLHSLAMNGGVLHALQVLTDQQRVAAMVGFRYFGFYKVADLLSEPFSDTDEDEERLEDTYSQEIPLDEVLFNAFCAKLATDSQAFAA</sequence>
<protein>
    <submittedName>
        <fullName evidence="1">Uncharacterized protein</fullName>
    </submittedName>
</protein>
<dbReference type="Proteomes" id="UP001143674">
    <property type="component" value="Unassembled WGS sequence"/>
</dbReference>
<accession>A0AAE3NIV3</accession>